<evidence type="ECO:0000313" key="4">
    <source>
        <dbReference type="Proteomes" id="UP000235703"/>
    </source>
</evidence>
<sequence>MADHKIAEHTVEDHQHGGPDCNHERVQHGDHYDYIHDGHKHAEHGDHYDEH</sequence>
<feature type="compositionally biased region" description="Basic and acidic residues" evidence="1">
    <location>
        <begin position="1"/>
        <end position="37"/>
    </location>
</feature>
<comment type="caution">
    <text evidence="3">The sequence shown here is derived from an EMBL/GenBank/DDBJ whole genome shotgun (WGS) entry which is preliminary data.</text>
</comment>
<gene>
    <name evidence="3" type="ORF">CJ198_09510</name>
    <name evidence="2" type="ORF">HLA91_04515</name>
</gene>
<evidence type="ECO:0000313" key="3">
    <source>
        <dbReference type="EMBL" id="PMB97637.1"/>
    </source>
</evidence>
<dbReference type="Proteomes" id="UP000549517">
    <property type="component" value="Unassembled WGS sequence"/>
</dbReference>
<reference evidence="3 4" key="1">
    <citation type="submission" date="2017-09" db="EMBL/GenBank/DDBJ databases">
        <title>Bacterial strain isolated from the female urinary microbiota.</title>
        <authorList>
            <person name="Thomas-White K."/>
            <person name="Kumar N."/>
            <person name="Forster S."/>
            <person name="Putonti C."/>
            <person name="Lawley T."/>
            <person name="Wolfe A.J."/>
        </authorList>
    </citation>
    <scope>NUCLEOTIDE SEQUENCE [LARGE SCALE GENOMIC DNA]</scope>
    <source>
        <strain evidence="3 4">UMB0680</strain>
    </source>
</reference>
<feature type="region of interest" description="Disordered" evidence="1">
    <location>
        <begin position="1"/>
        <end position="51"/>
    </location>
</feature>
<dbReference type="RefSeq" id="WP_102162394.1">
    <property type="nucleotide sequence ID" value="NZ_BAAAKH010000007.1"/>
</dbReference>
<evidence type="ECO:0000256" key="1">
    <source>
        <dbReference type="SAM" id="MobiDB-lite"/>
    </source>
</evidence>
<protein>
    <submittedName>
        <fullName evidence="3">Zinc transporter permease</fullName>
    </submittedName>
</protein>
<reference evidence="2 5" key="2">
    <citation type="submission" date="2020-05" db="EMBL/GenBank/DDBJ databases">
        <title>MicrobeNet Type strains.</title>
        <authorList>
            <person name="Nicholson A.C."/>
        </authorList>
    </citation>
    <scope>NUCLEOTIDE SEQUENCE [LARGE SCALE GENOMIC DNA]</scope>
    <source>
        <strain evidence="2 5">CCUG 46604</strain>
    </source>
</reference>
<evidence type="ECO:0000313" key="5">
    <source>
        <dbReference type="Proteomes" id="UP000549517"/>
    </source>
</evidence>
<organism evidence="3 4">
    <name type="scientific">Brevibacterium luteolum</name>
    <dbReference type="NCBI Taxonomy" id="199591"/>
    <lineage>
        <taxon>Bacteria</taxon>
        <taxon>Bacillati</taxon>
        <taxon>Actinomycetota</taxon>
        <taxon>Actinomycetes</taxon>
        <taxon>Micrococcales</taxon>
        <taxon>Brevibacteriaceae</taxon>
        <taxon>Brevibacterium</taxon>
    </lineage>
</organism>
<dbReference type="EMBL" id="JABEMC010000002">
    <property type="protein sequence ID" value="NNG78640.1"/>
    <property type="molecule type" value="Genomic_DNA"/>
</dbReference>
<accession>A0A2N6PG22</accession>
<dbReference type="Proteomes" id="UP000235703">
    <property type="component" value="Unassembled WGS sequence"/>
</dbReference>
<proteinExistence type="predicted"/>
<dbReference type="EMBL" id="PNFZ01000005">
    <property type="protein sequence ID" value="PMB97637.1"/>
    <property type="molecule type" value="Genomic_DNA"/>
</dbReference>
<keyword evidence="4" id="KW-1185">Reference proteome</keyword>
<evidence type="ECO:0000313" key="2">
    <source>
        <dbReference type="EMBL" id="NNG78640.1"/>
    </source>
</evidence>
<name>A0A2N6PG22_9MICO</name>
<dbReference type="AlphaFoldDB" id="A0A2N6PG22"/>